<dbReference type="VEuPathDB" id="AmoebaDB:DICPUDRAFT_158821"/>
<dbReference type="eggNOG" id="ENOG502RSTX">
    <property type="taxonomic scope" value="Eukaryota"/>
</dbReference>
<evidence type="ECO:0000259" key="4">
    <source>
        <dbReference type="Pfam" id="PF17102"/>
    </source>
</evidence>
<dbReference type="GeneID" id="10505212"/>
<feature type="domain" description="Stealth protein CR2 conserved region 2" evidence="2">
    <location>
        <begin position="126"/>
        <end position="222"/>
    </location>
</feature>
<evidence type="ECO:0000259" key="2">
    <source>
        <dbReference type="Pfam" id="PF11380"/>
    </source>
</evidence>
<dbReference type="InterPro" id="IPR031358">
    <property type="entry name" value="Stealth_CR1"/>
</dbReference>
<feature type="domain" description="Stealth protein CR1 conserved region 1" evidence="3">
    <location>
        <begin position="94"/>
        <end position="118"/>
    </location>
</feature>
<protein>
    <recommendedName>
        <fullName evidence="7">Stealth protein CR2 conserved region 2 domain-containing protein</fullName>
    </recommendedName>
</protein>
<evidence type="ECO:0000313" key="5">
    <source>
        <dbReference type="EMBL" id="EGC29580.1"/>
    </source>
</evidence>
<sequence>MINKRFSRLQLYKIVFIILFIMIISFIVLNINIINKNINNSSSNNINSNTNNNNINFNIKYIKRNQKININNISKNNLFKPLDTENIINRDCQYVDLVYTWVNGSDPDLLQLKSEILGDSNFEPHRFRDIGGLKYSLRSVKKYAPWIKNIYIITANQIPSWFNIENPGNIKSHLPTFNSNSIESNFWNLPEEVSNCFLYLNDDVFFRQPVRQEDFFDKDFNQVIYQVGERVRSSLEYDKYDAYFKIFINTNRLLDSLWNETKERVLPDHGVQVFNRKILIKMAEEFRNPLLETSSNRKRESNDIPISFVYNQFVKRYSNYSVGRPRSNLYIGLWNENDNYTRIDRSIELINNEKNAITVCVNDGFDFIDDTIDQKLSTLYESMFPEIGAHEL</sequence>
<accession>F1A2K5</accession>
<feature type="domain" description="Stealth protein CR3 conserved region 3" evidence="4">
    <location>
        <begin position="269"/>
        <end position="314"/>
    </location>
</feature>
<keyword evidence="6" id="KW-1185">Reference proteome</keyword>
<dbReference type="EMBL" id="GL871415">
    <property type="protein sequence ID" value="EGC29580.1"/>
    <property type="molecule type" value="Genomic_DNA"/>
</dbReference>
<dbReference type="KEGG" id="dpp:DICPUDRAFT_158821"/>
<evidence type="ECO:0000256" key="1">
    <source>
        <dbReference type="SAM" id="Phobius"/>
    </source>
</evidence>
<dbReference type="Pfam" id="PF17102">
    <property type="entry name" value="Stealth_CR3"/>
    <property type="match status" value="1"/>
</dbReference>
<organism evidence="5 6">
    <name type="scientific">Dictyostelium purpureum</name>
    <name type="common">Slime mold</name>
    <dbReference type="NCBI Taxonomy" id="5786"/>
    <lineage>
        <taxon>Eukaryota</taxon>
        <taxon>Amoebozoa</taxon>
        <taxon>Evosea</taxon>
        <taxon>Eumycetozoa</taxon>
        <taxon>Dictyostelia</taxon>
        <taxon>Dictyosteliales</taxon>
        <taxon>Dictyosteliaceae</taxon>
        <taxon>Dictyostelium</taxon>
    </lineage>
</organism>
<dbReference type="OrthoDB" id="24921at2759"/>
<dbReference type="RefSeq" id="XP_003293899.1">
    <property type="nucleotide sequence ID" value="XM_003293851.1"/>
</dbReference>
<dbReference type="PANTHER" id="PTHR47452">
    <property type="entry name" value="PUTATIVE-RELATED"/>
    <property type="match status" value="1"/>
</dbReference>
<dbReference type="InterPro" id="IPR021520">
    <property type="entry name" value="Stealth_CR2"/>
</dbReference>
<dbReference type="PANTHER" id="PTHR47452:SF2">
    <property type="entry name" value="GLYCOSYLTRANSFERASE"/>
    <property type="match status" value="1"/>
</dbReference>
<dbReference type="Pfam" id="PF11380">
    <property type="entry name" value="Stealth_CR2"/>
    <property type="match status" value="1"/>
</dbReference>
<evidence type="ECO:0000313" key="6">
    <source>
        <dbReference type="Proteomes" id="UP000001064"/>
    </source>
</evidence>
<dbReference type="GO" id="GO:0016772">
    <property type="term" value="F:transferase activity, transferring phosphorus-containing groups"/>
    <property type="evidence" value="ECO:0007669"/>
    <property type="project" value="InterPro"/>
</dbReference>
<dbReference type="Proteomes" id="UP000001064">
    <property type="component" value="Unassembled WGS sequence"/>
</dbReference>
<proteinExistence type="predicted"/>
<keyword evidence="1" id="KW-0812">Transmembrane</keyword>
<dbReference type="Pfam" id="PF17101">
    <property type="entry name" value="Stealth_CR1"/>
    <property type="match status" value="1"/>
</dbReference>
<gene>
    <name evidence="5" type="ORF">DICPUDRAFT_158821</name>
</gene>
<keyword evidence="1" id="KW-0472">Membrane</keyword>
<name>F1A2K5_DICPU</name>
<reference evidence="6" key="1">
    <citation type="journal article" date="2011" name="Genome Biol.">
        <title>Comparative genomics of the social amoebae Dictyostelium discoideum and Dictyostelium purpureum.</title>
        <authorList>
            <consortium name="US DOE Joint Genome Institute (JGI-PGF)"/>
            <person name="Sucgang R."/>
            <person name="Kuo A."/>
            <person name="Tian X."/>
            <person name="Salerno W."/>
            <person name="Parikh A."/>
            <person name="Feasley C.L."/>
            <person name="Dalin E."/>
            <person name="Tu H."/>
            <person name="Huang E."/>
            <person name="Barry K."/>
            <person name="Lindquist E."/>
            <person name="Shapiro H."/>
            <person name="Bruce D."/>
            <person name="Schmutz J."/>
            <person name="Salamov A."/>
            <person name="Fey P."/>
            <person name="Gaudet P."/>
            <person name="Anjard C."/>
            <person name="Babu M.M."/>
            <person name="Basu S."/>
            <person name="Bushmanova Y."/>
            <person name="van der Wel H."/>
            <person name="Katoh-Kurasawa M."/>
            <person name="Dinh C."/>
            <person name="Coutinho P.M."/>
            <person name="Saito T."/>
            <person name="Elias M."/>
            <person name="Schaap P."/>
            <person name="Kay R.R."/>
            <person name="Henrissat B."/>
            <person name="Eichinger L."/>
            <person name="Rivero F."/>
            <person name="Putnam N.H."/>
            <person name="West C.M."/>
            <person name="Loomis W.F."/>
            <person name="Chisholm R.L."/>
            <person name="Shaulsky G."/>
            <person name="Strassmann J.E."/>
            <person name="Queller D.C."/>
            <person name="Kuspa A."/>
            <person name="Grigoriev I.V."/>
        </authorList>
    </citation>
    <scope>NUCLEOTIDE SEQUENCE [LARGE SCALE GENOMIC DNA]</scope>
    <source>
        <strain evidence="6">QSDP1</strain>
    </source>
</reference>
<dbReference type="InterPro" id="IPR031357">
    <property type="entry name" value="Stealth_CR3"/>
</dbReference>
<dbReference type="InterPro" id="IPR053362">
    <property type="entry name" value="RPS_phosphotransferase_WefF"/>
</dbReference>
<dbReference type="OMA" id="NIYHNGW"/>
<evidence type="ECO:0000259" key="3">
    <source>
        <dbReference type="Pfam" id="PF17101"/>
    </source>
</evidence>
<feature type="transmembrane region" description="Helical" evidence="1">
    <location>
        <begin position="12"/>
        <end position="34"/>
    </location>
</feature>
<keyword evidence="1" id="KW-1133">Transmembrane helix</keyword>
<dbReference type="InParanoid" id="F1A2K5"/>
<dbReference type="AlphaFoldDB" id="F1A2K5"/>
<dbReference type="STRING" id="5786.F1A2K5"/>
<evidence type="ECO:0008006" key="7">
    <source>
        <dbReference type="Google" id="ProtNLM"/>
    </source>
</evidence>